<dbReference type="PROSITE" id="PS51462">
    <property type="entry name" value="NUDIX"/>
    <property type="match status" value="1"/>
</dbReference>
<dbReference type="HOGENOM" id="CLU_037162_20_3_10"/>
<evidence type="ECO:0000313" key="5">
    <source>
        <dbReference type="Proteomes" id="UP000003844"/>
    </source>
</evidence>
<organism evidence="4 5">
    <name type="scientific">Gillisia limnaea (strain DSM 15749 / LMG 21470 / R-8282)</name>
    <dbReference type="NCBI Taxonomy" id="865937"/>
    <lineage>
        <taxon>Bacteria</taxon>
        <taxon>Pseudomonadati</taxon>
        <taxon>Bacteroidota</taxon>
        <taxon>Flavobacteriia</taxon>
        <taxon>Flavobacteriales</taxon>
        <taxon>Flavobacteriaceae</taxon>
        <taxon>Gillisia</taxon>
    </lineage>
</organism>
<proteinExistence type="inferred from homology"/>
<dbReference type="PANTHER" id="PTHR43736:SF5">
    <property type="entry name" value="NUDIX HYDROLASE DOMAIN-CONTAINING PROTEIN"/>
    <property type="match status" value="1"/>
</dbReference>
<protein>
    <submittedName>
        <fullName evidence="4">NUDIX hydrolase</fullName>
    </submittedName>
</protein>
<evidence type="ECO:0000259" key="3">
    <source>
        <dbReference type="PROSITE" id="PS51462"/>
    </source>
</evidence>
<dbReference type="STRING" id="865937.Gilli_0075"/>
<keyword evidence="5" id="KW-1185">Reference proteome</keyword>
<evidence type="ECO:0000256" key="2">
    <source>
        <dbReference type="RuleBase" id="RU003476"/>
    </source>
</evidence>
<evidence type="ECO:0000313" key="4">
    <source>
        <dbReference type="EMBL" id="EHQ04233.1"/>
    </source>
</evidence>
<comment type="similarity">
    <text evidence="2">Belongs to the Nudix hydrolase family.</text>
</comment>
<dbReference type="CDD" id="cd18873">
    <property type="entry name" value="NUDIX_NadM_like"/>
    <property type="match status" value="1"/>
</dbReference>
<dbReference type="EMBL" id="JH594605">
    <property type="protein sequence ID" value="EHQ04233.1"/>
    <property type="molecule type" value="Genomic_DNA"/>
</dbReference>
<dbReference type="InterPro" id="IPR000086">
    <property type="entry name" value="NUDIX_hydrolase_dom"/>
</dbReference>
<name>H2BQR4_GILLR</name>
<feature type="domain" description="Nudix hydrolase" evidence="3">
    <location>
        <begin position="5"/>
        <end position="137"/>
    </location>
</feature>
<evidence type="ECO:0000256" key="1">
    <source>
        <dbReference type="ARBA" id="ARBA00022801"/>
    </source>
</evidence>
<sequence length="137" mass="15159">MRDQNIAVTVDSVIFKEVRNGYELLLIRRKNDPFKNQWSLPGGFLEVDEALETGALRELKEETGLSMEKLQQVGAFGALGRDPRGRTISVAFAGKINNPSEVKGGDDAEDAQWFSIDDIPELAFDHAEIIKAAITLL</sequence>
<reference evidence="5" key="1">
    <citation type="journal article" date="2012" name="Stand. Genomic Sci.">
        <title>Genome sequence of the Antarctic rhodopsins-containing flavobacterium Gillisia limnaea type strain (R-8282(T)).</title>
        <authorList>
            <person name="Riedel T."/>
            <person name="Held B."/>
            <person name="Nolan M."/>
            <person name="Lucas S."/>
            <person name="Lapidus A."/>
            <person name="Tice H."/>
            <person name="Del Rio T.G."/>
            <person name="Cheng J.F."/>
            <person name="Han C."/>
            <person name="Tapia R."/>
            <person name="Goodwin L.A."/>
            <person name="Pitluck S."/>
            <person name="Liolios K."/>
            <person name="Mavromatis K."/>
            <person name="Pagani I."/>
            <person name="Ivanova N."/>
            <person name="Mikhailova N."/>
            <person name="Pati A."/>
            <person name="Chen A."/>
            <person name="Palaniappan K."/>
            <person name="Land M."/>
            <person name="Rohde M."/>
            <person name="Tindall B.J."/>
            <person name="Detter J.C."/>
            <person name="Goker M."/>
            <person name="Bristow J."/>
            <person name="Eisen J.A."/>
            <person name="Markowitz V."/>
            <person name="Hugenholtz P."/>
            <person name="Kyrpides N.C."/>
            <person name="Klenk H.P."/>
            <person name="Woyke T."/>
        </authorList>
    </citation>
    <scope>NUCLEOTIDE SEQUENCE [LARGE SCALE GENOMIC DNA]</scope>
    <source>
        <strain evidence="5">DSM 15749 / LMG 21470 / R-8282</strain>
    </source>
</reference>
<accession>H2BQR4</accession>
<gene>
    <name evidence="4" type="ORF">Gilli_0075</name>
</gene>
<dbReference type="SUPFAM" id="SSF55811">
    <property type="entry name" value="Nudix"/>
    <property type="match status" value="1"/>
</dbReference>
<keyword evidence="1 2" id="KW-0378">Hydrolase</keyword>
<dbReference type="PROSITE" id="PS00893">
    <property type="entry name" value="NUDIX_BOX"/>
    <property type="match status" value="1"/>
</dbReference>
<dbReference type="RefSeq" id="WP_006987125.1">
    <property type="nucleotide sequence ID" value="NZ_JH594605.1"/>
</dbReference>
<dbReference type="Pfam" id="PF00293">
    <property type="entry name" value="NUDIX"/>
    <property type="match status" value="1"/>
</dbReference>
<dbReference type="Gene3D" id="3.90.79.10">
    <property type="entry name" value="Nucleoside Triphosphate Pyrophosphohydrolase"/>
    <property type="match status" value="1"/>
</dbReference>
<dbReference type="eggNOG" id="COG1051">
    <property type="taxonomic scope" value="Bacteria"/>
</dbReference>
<dbReference type="AlphaFoldDB" id="H2BQR4"/>
<dbReference type="InterPro" id="IPR015797">
    <property type="entry name" value="NUDIX_hydrolase-like_dom_sf"/>
</dbReference>
<dbReference type="GO" id="GO:0016787">
    <property type="term" value="F:hydrolase activity"/>
    <property type="evidence" value="ECO:0007669"/>
    <property type="project" value="UniProtKB-KW"/>
</dbReference>
<dbReference type="OrthoDB" id="9786141at2"/>
<dbReference type="PANTHER" id="PTHR43736">
    <property type="entry name" value="ADP-RIBOSE PYROPHOSPHATASE"/>
    <property type="match status" value="1"/>
</dbReference>
<dbReference type="Proteomes" id="UP000003844">
    <property type="component" value="Unassembled WGS sequence"/>
</dbReference>
<dbReference type="PRINTS" id="PR00502">
    <property type="entry name" value="NUDIXFAMILY"/>
</dbReference>
<dbReference type="InterPro" id="IPR020084">
    <property type="entry name" value="NUDIX_hydrolase_CS"/>
</dbReference>
<dbReference type="InterPro" id="IPR020476">
    <property type="entry name" value="Nudix_hydrolase"/>
</dbReference>